<dbReference type="GO" id="GO:0046872">
    <property type="term" value="F:metal ion binding"/>
    <property type="evidence" value="ECO:0007669"/>
    <property type="project" value="UniProtKB-KW"/>
</dbReference>
<dbReference type="GO" id="GO:0006207">
    <property type="term" value="P:'de novo' pyrimidine nucleobase biosynthetic process"/>
    <property type="evidence" value="ECO:0007669"/>
    <property type="project" value="TreeGrafter"/>
</dbReference>
<comment type="function">
    <text evidence="1">Catalyzes the reversible cyclization of carbamoyl aspartate to dihydroorotate.</text>
</comment>
<evidence type="ECO:0000256" key="4">
    <source>
        <dbReference type="ARBA" id="ARBA00022833"/>
    </source>
</evidence>
<dbReference type="PANTHER" id="PTHR43137">
    <property type="entry name" value="DIHYDROOROTASE"/>
    <property type="match status" value="1"/>
</dbReference>
<feature type="non-terminal residue" evidence="6">
    <location>
        <position position="49"/>
    </location>
</feature>
<dbReference type="GO" id="GO:0006221">
    <property type="term" value="P:pyrimidine nucleotide biosynthetic process"/>
    <property type="evidence" value="ECO:0007669"/>
    <property type="project" value="UniProtKB-KW"/>
</dbReference>
<comment type="caution">
    <text evidence="6">The sequence shown here is derived from an EMBL/GenBank/DDBJ whole genome shotgun (WGS) entry which is preliminary data.</text>
</comment>
<dbReference type="GO" id="GO:0004151">
    <property type="term" value="F:dihydroorotase activity"/>
    <property type="evidence" value="ECO:0007669"/>
    <property type="project" value="InterPro"/>
</dbReference>
<evidence type="ECO:0000256" key="2">
    <source>
        <dbReference type="ARBA" id="ARBA00022723"/>
    </source>
</evidence>
<dbReference type="InterPro" id="IPR002195">
    <property type="entry name" value="Dihydroorotase_CS"/>
</dbReference>
<evidence type="ECO:0000313" key="6">
    <source>
        <dbReference type="EMBL" id="PZM10636.1"/>
    </source>
</evidence>
<dbReference type="SUPFAM" id="SSF51556">
    <property type="entry name" value="Metallo-dependent hydrolases"/>
    <property type="match status" value="1"/>
</dbReference>
<keyword evidence="4" id="KW-0862">Zinc</keyword>
<keyword evidence="5" id="KW-0665">Pyrimidine biosynthesis</keyword>
<dbReference type="Gene3D" id="3.20.20.140">
    <property type="entry name" value="Metal-dependent hydrolases"/>
    <property type="match status" value="1"/>
</dbReference>
<dbReference type="EMBL" id="QKWF01000231">
    <property type="protein sequence ID" value="PZM10636.1"/>
    <property type="molecule type" value="Genomic_DNA"/>
</dbReference>
<dbReference type="PROSITE" id="PS00482">
    <property type="entry name" value="DIHYDROOROTASE_1"/>
    <property type="match status" value="1"/>
</dbReference>
<evidence type="ECO:0000256" key="1">
    <source>
        <dbReference type="ARBA" id="ARBA00002368"/>
    </source>
</evidence>
<gene>
    <name evidence="6" type="ORF">DOL94_17135</name>
</gene>
<keyword evidence="2" id="KW-0479">Metal-binding</keyword>
<organism evidence="6 7">
    <name type="scientific">Acinetobacter baumannii</name>
    <dbReference type="NCBI Taxonomy" id="470"/>
    <lineage>
        <taxon>Bacteria</taxon>
        <taxon>Pseudomonadati</taxon>
        <taxon>Pseudomonadota</taxon>
        <taxon>Gammaproteobacteria</taxon>
        <taxon>Moraxellales</taxon>
        <taxon>Moraxellaceae</taxon>
        <taxon>Acinetobacter</taxon>
        <taxon>Acinetobacter calcoaceticus/baumannii complex</taxon>
    </lineage>
</organism>
<protein>
    <submittedName>
        <fullName evidence="6">Dihydroorotase</fullName>
    </submittedName>
</protein>
<accession>A0A3F3MJ80</accession>
<dbReference type="PANTHER" id="PTHR43137:SF1">
    <property type="entry name" value="DIHYDROOROTASE"/>
    <property type="match status" value="1"/>
</dbReference>
<dbReference type="AlphaFoldDB" id="A0A3F3MJ80"/>
<evidence type="ECO:0000256" key="5">
    <source>
        <dbReference type="ARBA" id="ARBA00022975"/>
    </source>
</evidence>
<keyword evidence="3" id="KW-0378">Hydrolase</keyword>
<dbReference type="InterPro" id="IPR032466">
    <property type="entry name" value="Metal_Hydrolase"/>
</dbReference>
<reference evidence="6 7" key="1">
    <citation type="submission" date="2018-06" db="EMBL/GenBank/DDBJ databases">
        <title>Carbapenemase-producing Acinetobacter spp. from environmental sources in an hospital from French Polynesia.</title>
        <authorList>
            <person name="Bonnin R.A."/>
            <person name="Levy M."/>
            <person name="Cuzon G."/>
            <person name="Dortet L."/>
            <person name="Naas T."/>
        </authorList>
    </citation>
    <scope>NUCLEOTIDE SEQUENCE [LARGE SCALE GENOMIC DNA]</scope>
    <source>
        <strain evidence="6 7">R10</strain>
    </source>
</reference>
<name>A0A3F3MJ80_ACIBA</name>
<dbReference type="Proteomes" id="UP000248662">
    <property type="component" value="Unassembled WGS sequence"/>
</dbReference>
<proteinExistence type="predicted"/>
<evidence type="ECO:0000256" key="3">
    <source>
        <dbReference type="ARBA" id="ARBA00022801"/>
    </source>
</evidence>
<dbReference type="GO" id="GO:0005829">
    <property type="term" value="C:cytosol"/>
    <property type="evidence" value="ECO:0007669"/>
    <property type="project" value="TreeGrafter"/>
</dbReference>
<sequence length="49" mass="5493">MNSITLLQPDDWHAHLRDGLALKRTVPDLAKQFARAICMPNLVPPVKTV</sequence>
<evidence type="ECO:0000313" key="7">
    <source>
        <dbReference type="Proteomes" id="UP000248662"/>
    </source>
</evidence>
<dbReference type="InterPro" id="IPR004721">
    <property type="entry name" value="DHOdimr"/>
</dbReference>